<dbReference type="AlphaFoldDB" id="A0AAW0MNS5"/>
<proteinExistence type="predicted"/>
<dbReference type="Proteomes" id="UP001460270">
    <property type="component" value="Unassembled WGS sequence"/>
</dbReference>
<evidence type="ECO:0000313" key="2">
    <source>
        <dbReference type="Proteomes" id="UP001460270"/>
    </source>
</evidence>
<gene>
    <name evidence="1" type="ORF">WMY93_030134</name>
</gene>
<name>A0AAW0MNS5_9GOBI</name>
<sequence length="95" mass="10510">MQLPFWNLEKTIEKMMKLMALLLRWKRAVVTAQSALAATPIAYVGYVGATKQRVIHLSASLSPSVAVCTHLKAGGDIHSDTTLQMYTTLCWEESS</sequence>
<evidence type="ECO:0000313" key="1">
    <source>
        <dbReference type="EMBL" id="KAK7881725.1"/>
    </source>
</evidence>
<protein>
    <submittedName>
        <fullName evidence="1">Uncharacterized protein</fullName>
    </submittedName>
</protein>
<keyword evidence="2" id="KW-1185">Reference proteome</keyword>
<accession>A0AAW0MNS5</accession>
<reference evidence="2" key="1">
    <citation type="submission" date="2024-04" db="EMBL/GenBank/DDBJ databases">
        <title>Salinicola lusitanus LLJ914,a marine bacterium isolated from the Okinawa Trough.</title>
        <authorList>
            <person name="Li J."/>
        </authorList>
    </citation>
    <scope>NUCLEOTIDE SEQUENCE [LARGE SCALE GENOMIC DNA]</scope>
</reference>
<comment type="caution">
    <text evidence="1">The sequence shown here is derived from an EMBL/GenBank/DDBJ whole genome shotgun (WGS) entry which is preliminary data.</text>
</comment>
<dbReference type="EMBL" id="JBBPFD010000022">
    <property type="protein sequence ID" value="KAK7881725.1"/>
    <property type="molecule type" value="Genomic_DNA"/>
</dbReference>
<organism evidence="1 2">
    <name type="scientific">Mugilogobius chulae</name>
    <name type="common">yellowstripe goby</name>
    <dbReference type="NCBI Taxonomy" id="88201"/>
    <lineage>
        <taxon>Eukaryota</taxon>
        <taxon>Metazoa</taxon>
        <taxon>Chordata</taxon>
        <taxon>Craniata</taxon>
        <taxon>Vertebrata</taxon>
        <taxon>Euteleostomi</taxon>
        <taxon>Actinopterygii</taxon>
        <taxon>Neopterygii</taxon>
        <taxon>Teleostei</taxon>
        <taxon>Neoteleostei</taxon>
        <taxon>Acanthomorphata</taxon>
        <taxon>Gobiaria</taxon>
        <taxon>Gobiiformes</taxon>
        <taxon>Gobioidei</taxon>
        <taxon>Gobiidae</taxon>
        <taxon>Gobionellinae</taxon>
        <taxon>Mugilogobius</taxon>
    </lineage>
</organism>